<dbReference type="InterPro" id="IPR008160">
    <property type="entry name" value="Collagen"/>
</dbReference>
<feature type="domain" description="VWFA" evidence="3">
    <location>
        <begin position="27"/>
        <end position="207"/>
    </location>
</feature>
<evidence type="ECO:0000256" key="2">
    <source>
        <dbReference type="SAM" id="MobiDB-lite"/>
    </source>
</evidence>
<dbReference type="InterPro" id="IPR002035">
    <property type="entry name" value="VWF_A"/>
</dbReference>
<feature type="compositionally biased region" description="Pro residues" evidence="2">
    <location>
        <begin position="372"/>
        <end position="381"/>
    </location>
</feature>
<feature type="compositionally biased region" description="Low complexity" evidence="2">
    <location>
        <begin position="340"/>
        <end position="365"/>
    </location>
</feature>
<feature type="compositionally biased region" description="Basic and acidic residues" evidence="2">
    <location>
        <begin position="253"/>
        <end position="274"/>
    </location>
</feature>
<dbReference type="Pfam" id="PF01391">
    <property type="entry name" value="Collagen"/>
    <property type="match status" value="3"/>
</dbReference>
<feature type="region of interest" description="Disordered" evidence="2">
    <location>
        <begin position="440"/>
        <end position="583"/>
    </location>
</feature>
<evidence type="ECO:0000313" key="4">
    <source>
        <dbReference type="EMBL" id="CAK8691379.1"/>
    </source>
</evidence>
<feature type="region of interest" description="Disordered" evidence="2">
    <location>
        <begin position="220"/>
        <end position="306"/>
    </location>
</feature>
<feature type="region of interest" description="Disordered" evidence="2">
    <location>
        <begin position="339"/>
        <end position="421"/>
    </location>
</feature>
<dbReference type="InterPro" id="IPR050525">
    <property type="entry name" value="ECM_Assembly_Org"/>
</dbReference>
<dbReference type="SUPFAM" id="SSF53300">
    <property type="entry name" value="vWA-like"/>
    <property type="match status" value="1"/>
</dbReference>
<accession>A0ABP0GL74</accession>
<feature type="compositionally biased region" description="Pro residues" evidence="2">
    <location>
        <begin position="403"/>
        <end position="412"/>
    </location>
</feature>
<dbReference type="Pfam" id="PF00092">
    <property type="entry name" value="VWA"/>
    <property type="match status" value="1"/>
</dbReference>
<dbReference type="Proteomes" id="UP001642483">
    <property type="component" value="Unassembled WGS sequence"/>
</dbReference>
<dbReference type="PANTHER" id="PTHR24020">
    <property type="entry name" value="COLLAGEN ALPHA"/>
    <property type="match status" value="1"/>
</dbReference>
<feature type="compositionally biased region" description="Pro residues" evidence="2">
    <location>
        <begin position="286"/>
        <end position="295"/>
    </location>
</feature>
<evidence type="ECO:0000313" key="5">
    <source>
        <dbReference type="Proteomes" id="UP001642483"/>
    </source>
</evidence>
<gene>
    <name evidence="4" type="ORF">CVLEPA_LOCUS23942</name>
</gene>
<keyword evidence="1" id="KW-0130">Cell adhesion</keyword>
<name>A0ABP0GL74_CLALP</name>
<dbReference type="EMBL" id="CAWYQH010000119">
    <property type="protein sequence ID" value="CAK8691379.1"/>
    <property type="molecule type" value="Genomic_DNA"/>
</dbReference>
<dbReference type="SMART" id="SM00327">
    <property type="entry name" value="VWA"/>
    <property type="match status" value="1"/>
</dbReference>
<sequence>MDVGDTGTDEEDFPSNNQPSCLSGKMELVFLLEGSDDVTEEDMIELRYWLMPLIEAYDLVSFSDDDAARQPEKTRVGLIKFSDHAEVDIGLGKEASMMNVMTSIGKMEKMGGVPNIGAALNFVRLNVLNESRNGALQVVVLVTRGISGDDFTVPAERLKQTGVRFFAVGIGDNVTREDLSLVTSQPMKKFAYHVKNYSELSRIRKKLKWKICQETEHKKMMDKMPPRPVSRCACKEGKAGKPGTPGVKGPRGHKGDRGERGKQGKEGKSGKPGEKGMQGVAGPSGPIGPPGPAGPPGVADSGTPIGKNLMTRDIVSGIIEDEKMKTLIREVLEELKSDGDLIGLPGLPGTPGLDGLDGIPGVDGVTGLQGEPGPPGPPGPPGKSAKAKPDSRNKVGPRGPSGLPGPPGPPGPAGDGGSASSEEEMIAIATRVCQALIEAGQGGRSDRRLRGQPGPPGPRGPAGSPGPQGFEGEHGPRGFPGIEGPKGSRGVVGPMGDKGARGPPGIGMQGMTGPSGRPGAPGRTITGPQGNPGPKGDRGQRGQRGARGKPGATGKCSREDCQQSRRRRDSADSDSQSRTWPWQ</sequence>
<keyword evidence="5" id="KW-1185">Reference proteome</keyword>
<reference evidence="4 5" key="1">
    <citation type="submission" date="2024-02" db="EMBL/GenBank/DDBJ databases">
        <authorList>
            <person name="Daric V."/>
            <person name="Darras S."/>
        </authorList>
    </citation>
    <scope>NUCLEOTIDE SEQUENCE [LARGE SCALE GENOMIC DNA]</scope>
</reference>
<proteinExistence type="predicted"/>
<protein>
    <recommendedName>
        <fullName evidence="3">VWFA domain-containing protein</fullName>
    </recommendedName>
</protein>
<evidence type="ECO:0000256" key="1">
    <source>
        <dbReference type="ARBA" id="ARBA00022889"/>
    </source>
</evidence>
<organism evidence="4 5">
    <name type="scientific">Clavelina lepadiformis</name>
    <name type="common">Light-bulb sea squirt</name>
    <name type="synonym">Ascidia lepadiformis</name>
    <dbReference type="NCBI Taxonomy" id="159417"/>
    <lineage>
        <taxon>Eukaryota</taxon>
        <taxon>Metazoa</taxon>
        <taxon>Chordata</taxon>
        <taxon>Tunicata</taxon>
        <taxon>Ascidiacea</taxon>
        <taxon>Aplousobranchia</taxon>
        <taxon>Clavelinidae</taxon>
        <taxon>Clavelina</taxon>
    </lineage>
</organism>
<feature type="compositionally biased region" description="Low complexity" evidence="2">
    <location>
        <begin position="573"/>
        <end position="583"/>
    </location>
</feature>
<dbReference type="PANTHER" id="PTHR24020:SF20">
    <property type="entry name" value="PH DOMAIN-CONTAINING PROTEIN"/>
    <property type="match status" value="1"/>
</dbReference>
<evidence type="ECO:0000259" key="3">
    <source>
        <dbReference type="PROSITE" id="PS50234"/>
    </source>
</evidence>
<comment type="caution">
    <text evidence="4">The sequence shown here is derived from an EMBL/GenBank/DDBJ whole genome shotgun (WGS) entry which is preliminary data.</text>
</comment>
<dbReference type="PROSITE" id="PS50234">
    <property type="entry name" value="VWFA"/>
    <property type="match status" value="1"/>
</dbReference>
<dbReference type="InterPro" id="IPR036465">
    <property type="entry name" value="vWFA_dom_sf"/>
</dbReference>
<dbReference type="Gene3D" id="3.40.50.410">
    <property type="entry name" value="von Willebrand factor, type A domain"/>
    <property type="match status" value="1"/>
</dbReference>
<feature type="region of interest" description="Disordered" evidence="2">
    <location>
        <begin position="1"/>
        <end position="20"/>
    </location>
</feature>